<keyword evidence="4" id="KW-1185">Reference proteome</keyword>
<feature type="transmembrane region" description="Helical" evidence="2">
    <location>
        <begin position="320"/>
        <end position="339"/>
    </location>
</feature>
<feature type="compositionally biased region" description="Low complexity" evidence="1">
    <location>
        <begin position="410"/>
        <end position="429"/>
    </location>
</feature>
<feature type="transmembrane region" description="Helical" evidence="2">
    <location>
        <begin position="251"/>
        <end position="268"/>
    </location>
</feature>
<feature type="region of interest" description="Disordered" evidence="1">
    <location>
        <begin position="397"/>
        <end position="429"/>
    </location>
</feature>
<feature type="transmembrane region" description="Helical" evidence="2">
    <location>
        <begin position="197"/>
        <end position="217"/>
    </location>
</feature>
<sequence length="429" mass="46530">MAASAVPADEAAEPTPPVGRWGAALEIALLPVSAIRLAGRFFVPLAIWFSAGSIVRYLLIQGISHLGRGNHGGLRRAVVLLPLSVTVLASLIVAIGMLFTLGRGLSVIKDPDEPYVAAIGRTLFPFVLVYLSWNLYTTDLREVLRADAQRLVTAGDEMNAGHILDLPILVCLAVAVVAWGLRVLCERRYEARHGRTMGVLTAFFEVNFTLYALYSVMQLVLAATHWLDDRVFRQAITHAVHVKGPGPVKDALVLPLVWLAIAAIVYGLEMDGRETIRGTPLERLPDRLEGRRLRLAEVASRSLREKYVPVAHAVRLAHRAGAPVFAWFCLCYVAIGVLLDPLQRGVIALFGTDHTVRFWNLVLVPVEFGHRMAGEILRLALLAATFDLVMRRVGDGAPAPDRPASAGVSDGTPAPDRPAPTTDPDAGDA</sequence>
<reference evidence="4" key="1">
    <citation type="journal article" date="2019" name="Int. J. Syst. Evol. Microbiol.">
        <title>The Global Catalogue of Microorganisms (GCM) 10K type strain sequencing project: providing services to taxonomists for standard genome sequencing and annotation.</title>
        <authorList>
            <consortium name="The Broad Institute Genomics Platform"/>
            <consortium name="The Broad Institute Genome Sequencing Center for Infectious Disease"/>
            <person name="Wu L."/>
            <person name="Ma J."/>
        </authorList>
    </citation>
    <scope>NUCLEOTIDE SEQUENCE [LARGE SCALE GENOMIC DNA]</scope>
    <source>
        <strain evidence="4">JCM 17939</strain>
    </source>
</reference>
<keyword evidence="2" id="KW-0472">Membrane</keyword>
<proteinExistence type="predicted"/>
<evidence type="ECO:0000256" key="1">
    <source>
        <dbReference type="SAM" id="MobiDB-lite"/>
    </source>
</evidence>
<evidence type="ECO:0008006" key="5">
    <source>
        <dbReference type="Google" id="ProtNLM"/>
    </source>
</evidence>
<evidence type="ECO:0000313" key="3">
    <source>
        <dbReference type="EMBL" id="GAA4634818.1"/>
    </source>
</evidence>
<accession>A0ABP8ULK9</accession>
<gene>
    <name evidence="3" type="ORF">GCM10023196_077830</name>
</gene>
<feature type="transmembrane region" description="Helical" evidence="2">
    <location>
        <begin position="79"/>
        <end position="102"/>
    </location>
</feature>
<keyword evidence="2" id="KW-0812">Transmembrane</keyword>
<feature type="transmembrane region" description="Helical" evidence="2">
    <location>
        <begin position="41"/>
        <end position="59"/>
    </location>
</feature>
<evidence type="ECO:0000256" key="2">
    <source>
        <dbReference type="SAM" id="Phobius"/>
    </source>
</evidence>
<feature type="transmembrane region" description="Helical" evidence="2">
    <location>
        <begin position="114"/>
        <end position="133"/>
    </location>
</feature>
<dbReference type="EMBL" id="BAABHK010000014">
    <property type="protein sequence ID" value="GAA4634818.1"/>
    <property type="molecule type" value="Genomic_DNA"/>
</dbReference>
<dbReference type="Proteomes" id="UP001501442">
    <property type="component" value="Unassembled WGS sequence"/>
</dbReference>
<name>A0ABP8ULK9_9ACTN</name>
<dbReference type="RefSeq" id="WP_345437785.1">
    <property type="nucleotide sequence ID" value="NZ_BAABHK010000014.1"/>
</dbReference>
<evidence type="ECO:0000313" key="4">
    <source>
        <dbReference type="Proteomes" id="UP001501442"/>
    </source>
</evidence>
<protein>
    <recommendedName>
        <fullName evidence="5">DUF4328 domain-containing protein</fullName>
    </recommendedName>
</protein>
<keyword evidence="2" id="KW-1133">Transmembrane helix</keyword>
<feature type="transmembrane region" description="Helical" evidence="2">
    <location>
        <begin position="166"/>
        <end position="185"/>
    </location>
</feature>
<comment type="caution">
    <text evidence="3">The sequence shown here is derived from an EMBL/GenBank/DDBJ whole genome shotgun (WGS) entry which is preliminary data.</text>
</comment>
<organism evidence="3 4">
    <name type="scientific">Actinoallomurus vinaceus</name>
    <dbReference type="NCBI Taxonomy" id="1080074"/>
    <lineage>
        <taxon>Bacteria</taxon>
        <taxon>Bacillati</taxon>
        <taxon>Actinomycetota</taxon>
        <taxon>Actinomycetes</taxon>
        <taxon>Streptosporangiales</taxon>
        <taxon>Thermomonosporaceae</taxon>
        <taxon>Actinoallomurus</taxon>
    </lineage>
</organism>